<reference evidence="9 10" key="1">
    <citation type="submission" date="2014-11" db="EMBL/GenBank/DDBJ databases">
        <title>Genome sequence of Flavihumibacter solisilvae 3-3.</title>
        <authorList>
            <person name="Zhou G."/>
            <person name="Li M."/>
            <person name="Wang G."/>
        </authorList>
    </citation>
    <scope>NUCLEOTIDE SEQUENCE [LARGE SCALE GENOMIC DNA]</scope>
    <source>
        <strain evidence="9 10">3-3</strain>
    </source>
</reference>
<evidence type="ECO:0000256" key="2">
    <source>
        <dbReference type="ARBA" id="ARBA00004931"/>
    </source>
</evidence>
<comment type="pathway">
    <text evidence="1">Amino-acid biosynthesis; L-isoleucine biosynthesis; L-isoleucine from 2-oxobutanoate: step 4/4.</text>
</comment>
<dbReference type="Pfam" id="PF01063">
    <property type="entry name" value="Aminotran_4"/>
    <property type="match status" value="1"/>
</dbReference>
<comment type="catalytic activity">
    <reaction evidence="8">
        <text>L-leucine + 2-oxoglutarate = 4-methyl-2-oxopentanoate + L-glutamate</text>
        <dbReference type="Rhea" id="RHEA:18321"/>
        <dbReference type="ChEBI" id="CHEBI:16810"/>
        <dbReference type="ChEBI" id="CHEBI:17865"/>
        <dbReference type="ChEBI" id="CHEBI:29985"/>
        <dbReference type="ChEBI" id="CHEBI:57427"/>
        <dbReference type="EC" id="2.6.1.42"/>
    </reaction>
</comment>
<dbReference type="InterPro" id="IPR001544">
    <property type="entry name" value="Aminotrans_IV"/>
</dbReference>
<dbReference type="EC" id="2.6.1.42" evidence="5"/>
<keyword evidence="10" id="KW-1185">Reference proteome</keyword>
<dbReference type="Gene3D" id="3.30.470.10">
    <property type="match status" value="1"/>
</dbReference>
<dbReference type="InterPro" id="IPR043132">
    <property type="entry name" value="BCAT-like_C"/>
</dbReference>
<evidence type="ECO:0000256" key="8">
    <source>
        <dbReference type="ARBA" id="ARBA00049229"/>
    </source>
</evidence>
<evidence type="ECO:0000256" key="4">
    <source>
        <dbReference type="ARBA" id="ARBA00009320"/>
    </source>
</evidence>
<evidence type="ECO:0000256" key="1">
    <source>
        <dbReference type="ARBA" id="ARBA00004824"/>
    </source>
</evidence>
<proteinExistence type="inferred from homology"/>
<dbReference type="GO" id="GO:0046394">
    <property type="term" value="P:carboxylic acid biosynthetic process"/>
    <property type="evidence" value="ECO:0007669"/>
    <property type="project" value="UniProtKB-ARBA"/>
</dbReference>
<dbReference type="PANTHER" id="PTHR42743:SF11">
    <property type="entry name" value="AMINODEOXYCHORISMATE LYASE"/>
    <property type="match status" value="1"/>
</dbReference>
<evidence type="ECO:0000256" key="6">
    <source>
        <dbReference type="ARBA" id="ARBA00048212"/>
    </source>
</evidence>
<gene>
    <name evidence="9" type="ORF">OI18_18525</name>
</gene>
<dbReference type="SUPFAM" id="SSF56752">
    <property type="entry name" value="D-aminoacid aminotransferase-like PLP-dependent enzymes"/>
    <property type="match status" value="1"/>
</dbReference>
<comment type="catalytic activity">
    <reaction evidence="6">
        <text>L-valine + 2-oxoglutarate = 3-methyl-2-oxobutanoate + L-glutamate</text>
        <dbReference type="Rhea" id="RHEA:24813"/>
        <dbReference type="ChEBI" id="CHEBI:11851"/>
        <dbReference type="ChEBI" id="CHEBI:16810"/>
        <dbReference type="ChEBI" id="CHEBI:29985"/>
        <dbReference type="ChEBI" id="CHEBI:57762"/>
        <dbReference type="EC" id="2.6.1.42"/>
    </reaction>
</comment>
<comment type="pathway">
    <text evidence="2">Amino-acid biosynthesis; L-valine biosynthesis; L-valine from pyruvate: step 4/4.</text>
</comment>
<dbReference type="Gene3D" id="3.20.10.10">
    <property type="entry name" value="D-amino Acid Aminotransferase, subunit A, domain 2"/>
    <property type="match status" value="1"/>
</dbReference>
<dbReference type="Proteomes" id="UP000031408">
    <property type="component" value="Unassembled WGS sequence"/>
</dbReference>
<name>A0A0C1LCL0_9BACT</name>
<comment type="caution">
    <text evidence="9">The sequence shown here is derived from an EMBL/GenBank/DDBJ whole genome shotgun (WGS) entry which is preliminary data.</text>
</comment>
<dbReference type="AlphaFoldDB" id="A0A0C1LCL0"/>
<dbReference type="STRING" id="1349421.OI18_18525"/>
<evidence type="ECO:0000256" key="7">
    <source>
        <dbReference type="ARBA" id="ARBA00048798"/>
    </source>
</evidence>
<comment type="catalytic activity">
    <reaction evidence="7">
        <text>L-isoleucine + 2-oxoglutarate = (S)-3-methyl-2-oxopentanoate + L-glutamate</text>
        <dbReference type="Rhea" id="RHEA:24801"/>
        <dbReference type="ChEBI" id="CHEBI:16810"/>
        <dbReference type="ChEBI" id="CHEBI:29985"/>
        <dbReference type="ChEBI" id="CHEBI:35146"/>
        <dbReference type="ChEBI" id="CHEBI:58045"/>
        <dbReference type="EC" id="2.6.1.42"/>
    </reaction>
</comment>
<dbReference type="OrthoDB" id="9805628at2"/>
<dbReference type="GO" id="GO:0004084">
    <property type="term" value="F:branched-chain-amino-acid transaminase activity"/>
    <property type="evidence" value="ECO:0007669"/>
    <property type="project" value="UniProtKB-EC"/>
</dbReference>
<dbReference type="InterPro" id="IPR036038">
    <property type="entry name" value="Aminotransferase-like"/>
</dbReference>
<evidence type="ECO:0000313" key="10">
    <source>
        <dbReference type="Proteomes" id="UP000031408"/>
    </source>
</evidence>
<dbReference type="RefSeq" id="WP_039142524.1">
    <property type="nucleotide sequence ID" value="NZ_JSVC01000021.1"/>
</dbReference>
<evidence type="ECO:0000256" key="5">
    <source>
        <dbReference type="ARBA" id="ARBA00013053"/>
    </source>
</evidence>
<comment type="similarity">
    <text evidence="4">Belongs to the class-IV pyridoxal-phosphate-dependent aminotransferase family.</text>
</comment>
<sequence length="280" mass="31779">MSHLLFHDGQYYRDDKLLAGAGSRGLRYGDGLFETMKVNNDSIQLGAFHMDRLFAGLELLEFDLPHYFTADYVLDRILQLAHRNGHAKLSRVRLMVFRGNGGLYDPESNFPHHVIQTQPLPEANHRWTEHGLTIGIHRKAIKSMDALANCKTNNYLVYVMAALEARHMKWNDALVLNHAGRICDASIANLFIVSGDNIITPSLAEGPVAGTMRRYLVDELKKQGRAVKEQEVTEEMLFAADEIFLTNASYGLRWVARAGEKKMSSNFTREIYESLIRPLF</sequence>
<dbReference type="EMBL" id="JSVC01000021">
    <property type="protein sequence ID" value="KIC93248.1"/>
    <property type="molecule type" value="Genomic_DNA"/>
</dbReference>
<accession>A0A0C1LCL0</accession>
<organism evidence="9 10">
    <name type="scientific">Flavihumibacter solisilvae</name>
    <dbReference type="NCBI Taxonomy" id="1349421"/>
    <lineage>
        <taxon>Bacteria</taxon>
        <taxon>Pseudomonadati</taxon>
        <taxon>Bacteroidota</taxon>
        <taxon>Chitinophagia</taxon>
        <taxon>Chitinophagales</taxon>
        <taxon>Chitinophagaceae</taxon>
        <taxon>Flavihumibacter</taxon>
    </lineage>
</organism>
<dbReference type="PANTHER" id="PTHR42743">
    <property type="entry name" value="AMINO-ACID AMINOTRANSFERASE"/>
    <property type="match status" value="1"/>
</dbReference>
<evidence type="ECO:0000256" key="3">
    <source>
        <dbReference type="ARBA" id="ARBA00005072"/>
    </source>
</evidence>
<dbReference type="InterPro" id="IPR050571">
    <property type="entry name" value="Class-IV_PLP-Dep_Aminotrnsfr"/>
</dbReference>
<dbReference type="InterPro" id="IPR043131">
    <property type="entry name" value="BCAT-like_N"/>
</dbReference>
<protein>
    <recommendedName>
        <fullName evidence="5">branched-chain-amino-acid transaminase</fullName>
        <ecNumber evidence="5">2.6.1.42</ecNumber>
    </recommendedName>
</protein>
<comment type="pathway">
    <text evidence="3">Amino-acid biosynthesis; L-leucine biosynthesis; L-leucine from 3-methyl-2-oxobutanoate: step 4/4.</text>
</comment>
<evidence type="ECO:0000313" key="9">
    <source>
        <dbReference type="EMBL" id="KIC93248.1"/>
    </source>
</evidence>